<gene>
    <name evidence="2" type="ORF">GPM918_LOCUS34315</name>
    <name evidence="3" type="ORF">SRO942_LOCUS35017</name>
</gene>
<feature type="transmembrane region" description="Helical" evidence="1">
    <location>
        <begin position="41"/>
        <end position="59"/>
    </location>
</feature>
<name>A0A815NL77_9BILA</name>
<dbReference type="OrthoDB" id="10023366at2759"/>
<keyword evidence="4" id="KW-1185">Reference proteome</keyword>
<feature type="transmembrane region" description="Helical" evidence="1">
    <location>
        <begin position="388"/>
        <end position="411"/>
    </location>
</feature>
<accession>A0A815NL77</accession>
<evidence type="ECO:0008006" key="5">
    <source>
        <dbReference type="Google" id="ProtNLM"/>
    </source>
</evidence>
<evidence type="ECO:0000313" key="3">
    <source>
        <dbReference type="EMBL" id="CAF4316127.1"/>
    </source>
</evidence>
<reference evidence="2" key="1">
    <citation type="submission" date="2021-02" db="EMBL/GenBank/DDBJ databases">
        <authorList>
            <person name="Nowell W R."/>
        </authorList>
    </citation>
    <scope>NUCLEOTIDE SEQUENCE</scope>
</reference>
<keyword evidence="1" id="KW-0472">Membrane</keyword>
<keyword evidence="1" id="KW-0812">Transmembrane</keyword>
<evidence type="ECO:0000313" key="2">
    <source>
        <dbReference type="EMBL" id="CAF1439409.1"/>
    </source>
</evidence>
<dbReference type="EMBL" id="CAJOBC010084367">
    <property type="protein sequence ID" value="CAF4316127.1"/>
    <property type="molecule type" value="Genomic_DNA"/>
</dbReference>
<dbReference type="Proteomes" id="UP000681722">
    <property type="component" value="Unassembled WGS sequence"/>
</dbReference>
<dbReference type="EMBL" id="CAJNOQ010018922">
    <property type="protein sequence ID" value="CAF1439409.1"/>
    <property type="molecule type" value="Genomic_DNA"/>
</dbReference>
<protein>
    <recommendedName>
        <fullName evidence="5">Transmembrane protein</fullName>
    </recommendedName>
</protein>
<evidence type="ECO:0000256" key="1">
    <source>
        <dbReference type="SAM" id="Phobius"/>
    </source>
</evidence>
<sequence length="450" mass="52071">MFIIKIKHYLRTCNLFGSYNLPSTIIDQHHKLENELISTRLYILLLIISFFILVFYSSLIRITQTVIVNEPSITTYTQIYKQYSQTLVCPCDSISVLYKDFIQIQPVYHQICSSDFIKDQWIFYINNHPIDTDPTNSDNVNPRDFRWTGGSSFRMLQYICQTINSTIFNSISTFYSTQYITSTLISNDLFNKQINAEINLFISTTISTYARSLQLIRSTTQANGLISALQTNAYFVKQDPNYSQTTGIIIKSQIYSTTSEFNISDACFTASEFVIESSIYDYYANVLFSIPNFYVGCYILEALLQSTLECFYQYECFHQLVLYMNYGYLINTTLLDSSINSKYQTNSIVADLVSQLMVEQWNPNVSYDQYYQQCQPKQCTYTYVQQFVLTYIIATILGIFGGLTAVLRIIIPPTVKFIRKKKTTTTTGKQSYSLSFGLRLRKIRSTSEIY</sequence>
<keyword evidence="1" id="KW-1133">Transmembrane helix</keyword>
<proteinExistence type="predicted"/>
<comment type="caution">
    <text evidence="2">The sequence shown here is derived from an EMBL/GenBank/DDBJ whole genome shotgun (WGS) entry which is preliminary data.</text>
</comment>
<dbReference type="AlphaFoldDB" id="A0A815NL77"/>
<evidence type="ECO:0000313" key="4">
    <source>
        <dbReference type="Proteomes" id="UP000663829"/>
    </source>
</evidence>
<organism evidence="2 4">
    <name type="scientific">Didymodactylos carnosus</name>
    <dbReference type="NCBI Taxonomy" id="1234261"/>
    <lineage>
        <taxon>Eukaryota</taxon>
        <taxon>Metazoa</taxon>
        <taxon>Spiralia</taxon>
        <taxon>Gnathifera</taxon>
        <taxon>Rotifera</taxon>
        <taxon>Eurotatoria</taxon>
        <taxon>Bdelloidea</taxon>
        <taxon>Philodinida</taxon>
        <taxon>Philodinidae</taxon>
        <taxon>Didymodactylos</taxon>
    </lineage>
</organism>
<dbReference type="Proteomes" id="UP000663829">
    <property type="component" value="Unassembled WGS sequence"/>
</dbReference>